<dbReference type="CDD" id="cd04590">
    <property type="entry name" value="CBS_pair_CorC_HlyC_assoc"/>
    <property type="match status" value="1"/>
</dbReference>
<dbReference type="InterPro" id="IPR000644">
    <property type="entry name" value="CBS_dom"/>
</dbReference>
<evidence type="ECO:0000256" key="4">
    <source>
        <dbReference type="ARBA" id="ARBA00022989"/>
    </source>
</evidence>
<feature type="domain" description="CBS" evidence="10">
    <location>
        <begin position="196"/>
        <end position="255"/>
    </location>
</feature>
<evidence type="ECO:0000256" key="8">
    <source>
        <dbReference type="PROSITE-ProRule" id="PRU01193"/>
    </source>
</evidence>
<evidence type="ECO:0000256" key="1">
    <source>
        <dbReference type="ARBA" id="ARBA00004141"/>
    </source>
</evidence>
<dbReference type="EMBL" id="PCWQ01000012">
    <property type="protein sequence ID" value="PIR06579.1"/>
    <property type="molecule type" value="Genomic_DNA"/>
</dbReference>
<dbReference type="PANTHER" id="PTHR22777:SF17">
    <property type="entry name" value="UPF0053 PROTEIN SLL0260"/>
    <property type="match status" value="1"/>
</dbReference>
<dbReference type="InterPro" id="IPR044751">
    <property type="entry name" value="Ion_transp-like_CBS"/>
</dbReference>
<sequence length="321" mass="36236">MIFVYLTLLIILSAWFSGMEIALFSLSSAKIRSLILAKKPNAELLSKLLNNKPRLLVVILLGNNLVNIGAASLATVAAINTVGSAGVGLVTGGMTLLILIFGEMYPKAYFQIHAVKMALFFAPVIYFLQIILFPLLFLLEKLLFLLTKGKKREGVSETEFKAFSRLAVEKGVLDFEEHEMIMNVLEFNNTSVKNTMTPRYKMAVVDAEAEVDQVAYFMAQEGFSRYPVYHNQKDNIIGYVHAMDIMKVLNSDDREDQIIKHIQPIMKVNEREKVNLVFNKMRAEQTHITLVVRKNQQILGLVTMEDLLEELVGDIVDEKMS</sequence>
<evidence type="ECO:0000256" key="2">
    <source>
        <dbReference type="ARBA" id="ARBA00022692"/>
    </source>
</evidence>
<feature type="domain" description="CNNM transmembrane" evidence="11">
    <location>
        <begin position="1"/>
        <end position="177"/>
    </location>
</feature>
<evidence type="ECO:0000256" key="9">
    <source>
        <dbReference type="SAM" id="Phobius"/>
    </source>
</evidence>
<dbReference type="SMART" id="SM00116">
    <property type="entry name" value="CBS"/>
    <property type="match status" value="2"/>
</dbReference>
<feature type="transmembrane region" description="Helical" evidence="9">
    <location>
        <begin position="117"/>
        <end position="139"/>
    </location>
</feature>
<keyword evidence="3" id="KW-0677">Repeat</keyword>
<gene>
    <name evidence="12" type="ORF">COV55_03580</name>
</gene>
<dbReference type="Gene3D" id="3.10.580.10">
    <property type="entry name" value="CBS-domain"/>
    <property type="match status" value="1"/>
</dbReference>
<feature type="domain" description="CBS" evidence="10">
    <location>
        <begin position="258"/>
        <end position="318"/>
    </location>
</feature>
<proteinExistence type="predicted"/>
<dbReference type="PANTHER" id="PTHR22777">
    <property type="entry name" value="HEMOLYSIN-RELATED"/>
    <property type="match status" value="1"/>
</dbReference>
<name>A0A2H0NCF2_9BACT</name>
<keyword evidence="4 8" id="KW-1133">Transmembrane helix</keyword>
<keyword evidence="6 8" id="KW-0472">Membrane</keyword>
<protein>
    <submittedName>
        <fullName evidence="12">Hemolysin</fullName>
    </submittedName>
</protein>
<keyword evidence="2 8" id="KW-0812">Transmembrane</keyword>
<evidence type="ECO:0000256" key="5">
    <source>
        <dbReference type="ARBA" id="ARBA00023122"/>
    </source>
</evidence>
<feature type="transmembrane region" description="Helical" evidence="9">
    <location>
        <begin position="85"/>
        <end position="105"/>
    </location>
</feature>
<evidence type="ECO:0000259" key="10">
    <source>
        <dbReference type="PROSITE" id="PS51371"/>
    </source>
</evidence>
<dbReference type="InterPro" id="IPR046342">
    <property type="entry name" value="CBS_dom_sf"/>
</dbReference>
<accession>A0A2H0NCF2</accession>
<organism evidence="12 13">
    <name type="scientific">Candidatus Komeilibacteria bacterium CG11_big_fil_rev_8_21_14_0_20_36_20</name>
    <dbReference type="NCBI Taxonomy" id="1974477"/>
    <lineage>
        <taxon>Bacteria</taxon>
        <taxon>Candidatus Komeiliibacteriota</taxon>
    </lineage>
</organism>
<keyword evidence="5 7" id="KW-0129">CBS domain</keyword>
<dbReference type="Proteomes" id="UP000230564">
    <property type="component" value="Unassembled WGS sequence"/>
</dbReference>
<dbReference type="PROSITE" id="PS51371">
    <property type="entry name" value="CBS"/>
    <property type="match status" value="2"/>
</dbReference>
<comment type="subcellular location">
    <subcellularLocation>
        <location evidence="1">Membrane</location>
        <topology evidence="1">Multi-pass membrane protein</topology>
    </subcellularLocation>
</comment>
<feature type="transmembrane region" description="Helical" evidence="9">
    <location>
        <begin position="55"/>
        <end position="79"/>
    </location>
</feature>
<dbReference type="Pfam" id="PF00571">
    <property type="entry name" value="CBS"/>
    <property type="match status" value="2"/>
</dbReference>
<evidence type="ECO:0000256" key="3">
    <source>
        <dbReference type="ARBA" id="ARBA00022737"/>
    </source>
</evidence>
<feature type="transmembrane region" description="Helical" evidence="9">
    <location>
        <begin position="6"/>
        <end position="26"/>
    </location>
</feature>
<dbReference type="SUPFAM" id="SSF54631">
    <property type="entry name" value="CBS-domain pair"/>
    <property type="match status" value="1"/>
</dbReference>
<evidence type="ECO:0000313" key="12">
    <source>
        <dbReference type="EMBL" id="PIR06579.1"/>
    </source>
</evidence>
<dbReference type="GO" id="GO:0016020">
    <property type="term" value="C:membrane"/>
    <property type="evidence" value="ECO:0007669"/>
    <property type="project" value="UniProtKB-SubCell"/>
</dbReference>
<dbReference type="PROSITE" id="PS51846">
    <property type="entry name" value="CNNM"/>
    <property type="match status" value="1"/>
</dbReference>
<comment type="caution">
    <text evidence="12">The sequence shown here is derived from an EMBL/GenBank/DDBJ whole genome shotgun (WGS) entry which is preliminary data.</text>
</comment>
<evidence type="ECO:0000256" key="7">
    <source>
        <dbReference type="PROSITE-ProRule" id="PRU00703"/>
    </source>
</evidence>
<dbReference type="InterPro" id="IPR002550">
    <property type="entry name" value="CNNM"/>
</dbReference>
<evidence type="ECO:0000259" key="11">
    <source>
        <dbReference type="PROSITE" id="PS51846"/>
    </source>
</evidence>
<dbReference type="Pfam" id="PF01595">
    <property type="entry name" value="CNNM"/>
    <property type="match status" value="1"/>
</dbReference>
<dbReference type="AlphaFoldDB" id="A0A2H0NCF2"/>
<evidence type="ECO:0000313" key="13">
    <source>
        <dbReference type="Proteomes" id="UP000230564"/>
    </source>
</evidence>
<reference evidence="12 13" key="1">
    <citation type="submission" date="2017-09" db="EMBL/GenBank/DDBJ databases">
        <title>Depth-based differentiation of microbial function through sediment-hosted aquifers and enrichment of novel symbionts in the deep terrestrial subsurface.</title>
        <authorList>
            <person name="Probst A.J."/>
            <person name="Ladd B."/>
            <person name="Jarett J.K."/>
            <person name="Geller-Mcgrath D.E."/>
            <person name="Sieber C.M."/>
            <person name="Emerson J.B."/>
            <person name="Anantharaman K."/>
            <person name="Thomas B.C."/>
            <person name="Malmstrom R."/>
            <person name="Stieglmeier M."/>
            <person name="Klingl A."/>
            <person name="Woyke T."/>
            <person name="Ryan C.M."/>
            <person name="Banfield J.F."/>
        </authorList>
    </citation>
    <scope>NUCLEOTIDE SEQUENCE [LARGE SCALE GENOMIC DNA]</scope>
    <source>
        <strain evidence="12">CG11_big_fil_rev_8_21_14_0_20_36_20</strain>
    </source>
</reference>
<evidence type="ECO:0000256" key="6">
    <source>
        <dbReference type="ARBA" id="ARBA00023136"/>
    </source>
</evidence>